<feature type="coiled-coil region" evidence="11">
    <location>
        <begin position="172"/>
        <end position="227"/>
    </location>
</feature>
<dbReference type="Proteomes" id="UP001327560">
    <property type="component" value="Chromosome 8"/>
</dbReference>
<evidence type="ECO:0000256" key="3">
    <source>
        <dbReference type="ARBA" id="ARBA00022448"/>
    </source>
</evidence>
<name>A0AAQ3KXF1_9LILI</name>
<keyword evidence="4" id="KW-0509">mRNA transport</keyword>
<keyword evidence="3" id="KW-0813">Transport</keyword>
<dbReference type="EMBL" id="CP136897">
    <property type="protein sequence ID" value="WOL16878.1"/>
    <property type="molecule type" value="Genomic_DNA"/>
</dbReference>
<keyword evidence="7" id="KW-0906">Nuclear pore complex</keyword>
<evidence type="ECO:0000256" key="8">
    <source>
        <dbReference type="ARBA" id="ARBA00023242"/>
    </source>
</evidence>
<evidence type="ECO:0000256" key="11">
    <source>
        <dbReference type="SAM" id="Coils"/>
    </source>
</evidence>
<evidence type="ECO:0000256" key="9">
    <source>
        <dbReference type="ARBA" id="ARBA00026227"/>
    </source>
</evidence>
<dbReference type="GO" id="GO:0005737">
    <property type="term" value="C:cytoplasm"/>
    <property type="evidence" value="ECO:0007669"/>
    <property type="project" value="TreeGrafter"/>
</dbReference>
<evidence type="ECO:0000256" key="5">
    <source>
        <dbReference type="ARBA" id="ARBA00022927"/>
    </source>
</evidence>
<dbReference type="AlphaFoldDB" id="A0AAQ3KXF1"/>
<feature type="compositionally biased region" description="Basic and acidic residues" evidence="12">
    <location>
        <begin position="320"/>
        <end position="336"/>
    </location>
</feature>
<keyword evidence="11" id="KW-0175">Coiled coil</keyword>
<dbReference type="GO" id="GO:0031369">
    <property type="term" value="F:translation initiation factor binding"/>
    <property type="evidence" value="ECO:0007669"/>
    <property type="project" value="TreeGrafter"/>
</dbReference>
<dbReference type="Pfam" id="PF07817">
    <property type="entry name" value="GLE1"/>
    <property type="match status" value="1"/>
</dbReference>
<evidence type="ECO:0000256" key="6">
    <source>
        <dbReference type="ARBA" id="ARBA00023010"/>
    </source>
</evidence>
<dbReference type="GO" id="GO:0015031">
    <property type="term" value="P:protein transport"/>
    <property type="evidence" value="ECO:0007669"/>
    <property type="project" value="UniProtKB-KW"/>
</dbReference>
<reference evidence="13 14" key="1">
    <citation type="submission" date="2023-10" db="EMBL/GenBank/DDBJ databases">
        <title>Chromosome-scale genome assembly provides insights into flower coloration mechanisms of Canna indica.</title>
        <authorList>
            <person name="Li C."/>
        </authorList>
    </citation>
    <scope>NUCLEOTIDE SEQUENCE [LARGE SCALE GENOMIC DNA]</scope>
    <source>
        <tissue evidence="13">Flower</tissue>
    </source>
</reference>
<dbReference type="InterPro" id="IPR038506">
    <property type="entry name" value="GLE1-like_sf"/>
</dbReference>
<keyword evidence="14" id="KW-1185">Reference proteome</keyword>
<keyword evidence="6" id="KW-0811">Translocation</keyword>
<dbReference type="GO" id="GO:0005543">
    <property type="term" value="F:phospholipid binding"/>
    <property type="evidence" value="ECO:0007669"/>
    <property type="project" value="TreeGrafter"/>
</dbReference>
<dbReference type="Gene3D" id="1.25.40.510">
    <property type="entry name" value="GLE1-like"/>
    <property type="match status" value="1"/>
</dbReference>
<dbReference type="GO" id="GO:0016973">
    <property type="term" value="P:poly(A)+ mRNA export from nucleus"/>
    <property type="evidence" value="ECO:0007669"/>
    <property type="project" value="InterPro"/>
</dbReference>
<comment type="subcellular location">
    <subcellularLocation>
        <location evidence="1">Nucleus</location>
        <location evidence="1">Nuclear pore complex</location>
    </subcellularLocation>
</comment>
<evidence type="ECO:0000256" key="10">
    <source>
        <dbReference type="ARBA" id="ARBA00029983"/>
    </source>
</evidence>
<evidence type="ECO:0000256" key="12">
    <source>
        <dbReference type="SAM" id="MobiDB-lite"/>
    </source>
</evidence>
<organism evidence="13 14">
    <name type="scientific">Canna indica</name>
    <name type="common">Indian-shot</name>
    <dbReference type="NCBI Taxonomy" id="4628"/>
    <lineage>
        <taxon>Eukaryota</taxon>
        <taxon>Viridiplantae</taxon>
        <taxon>Streptophyta</taxon>
        <taxon>Embryophyta</taxon>
        <taxon>Tracheophyta</taxon>
        <taxon>Spermatophyta</taxon>
        <taxon>Magnoliopsida</taxon>
        <taxon>Liliopsida</taxon>
        <taxon>Zingiberales</taxon>
        <taxon>Cannaceae</taxon>
        <taxon>Canna</taxon>
    </lineage>
</organism>
<sequence>MRCSPQAKQSTLGDLRQKTLSMAETQSTIGSNLNWDRSKGFAVSPARSHFVQLEPPCCKSSFVVPSVDPEPLWTVDDLMAKLKALELKLGSPAAPSLAPLKKLERVSPEEKIIATTDKTSSRRSLAVGWRMSAPHFDSSDSEESSDDFPIETTSYLMDKQSLENSIIFELELENQMRVKEELRCKLAELESLQRNEINGSASSNSWLAKYVEERQELDRKLDKQYRRKIAEVLDNHLSAVARDHEQRSQIEERRIRDDAALEEAKKKALLVEKLRQEKAKAEAEAKLRAAKLAEEVEMAVREAAQNAAKEAARIKEAAASEGAKKESVNHNEETKETIPVSKMSEEVQTSNGIKVLAAEAALRAEANRQKLYNEVAEKSTVISQKELDRYGRQIYKFLKQITGTVENVRAKAHALVNILQNPACPSTLSMTLFAKKVVSMFEDPIGIFNSTIFACGHVILLVSSQVPPVIDFVLAELHKCCIYTVPKYLQPSDQALQNKDYWKMVGYHEEDGKFESSESYLNRVQSYMKLYAVIVQMESDGVRNPHGLGEGWAWLARFLNTLPANRPTAYALEAFLKMAGFALHRKYKSQFMKMLNAISRSFLPALKQREDKEMNEIIIKLELYLENRMFLKEPEGRQLRSNLLSTVLS</sequence>
<feature type="region of interest" description="Disordered" evidence="12">
    <location>
        <begin position="320"/>
        <end position="344"/>
    </location>
</feature>
<protein>
    <recommendedName>
        <fullName evidence="9">mRNA export factor GLE1</fullName>
    </recommendedName>
    <alternativeName>
        <fullName evidence="10">Nucleoporin GLE1</fullName>
    </alternativeName>
</protein>
<evidence type="ECO:0000256" key="7">
    <source>
        <dbReference type="ARBA" id="ARBA00023132"/>
    </source>
</evidence>
<evidence type="ECO:0000313" key="13">
    <source>
        <dbReference type="EMBL" id="WOL16878.1"/>
    </source>
</evidence>
<keyword evidence="8" id="KW-0539">Nucleus</keyword>
<evidence type="ECO:0000256" key="2">
    <source>
        <dbReference type="ARBA" id="ARBA00011056"/>
    </source>
</evidence>
<dbReference type="PANTHER" id="PTHR12960">
    <property type="entry name" value="GLE-1-RELATED"/>
    <property type="match status" value="1"/>
</dbReference>
<dbReference type="InterPro" id="IPR012476">
    <property type="entry name" value="GLE1"/>
</dbReference>
<proteinExistence type="inferred from homology"/>
<evidence type="ECO:0000313" key="14">
    <source>
        <dbReference type="Proteomes" id="UP001327560"/>
    </source>
</evidence>
<keyword evidence="5" id="KW-0653">Protein transport</keyword>
<evidence type="ECO:0000256" key="1">
    <source>
        <dbReference type="ARBA" id="ARBA00004567"/>
    </source>
</evidence>
<accession>A0AAQ3KXF1</accession>
<comment type="similarity">
    <text evidence="2">Belongs to the GLE1 family.</text>
</comment>
<gene>
    <name evidence="13" type="ORF">Cni_G25666</name>
</gene>
<dbReference type="GO" id="GO:0044614">
    <property type="term" value="C:nuclear pore cytoplasmic filaments"/>
    <property type="evidence" value="ECO:0007669"/>
    <property type="project" value="TreeGrafter"/>
</dbReference>
<dbReference type="GO" id="GO:0000822">
    <property type="term" value="F:inositol hexakisphosphate binding"/>
    <property type="evidence" value="ECO:0007669"/>
    <property type="project" value="TreeGrafter"/>
</dbReference>
<evidence type="ECO:0000256" key="4">
    <source>
        <dbReference type="ARBA" id="ARBA00022816"/>
    </source>
</evidence>
<dbReference type="PANTHER" id="PTHR12960:SF0">
    <property type="entry name" value="MRNA EXPORT FACTOR GLE1"/>
    <property type="match status" value="1"/>
</dbReference>